<dbReference type="AlphaFoldDB" id="A0AAW2KJU9"/>
<reference evidence="2" key="1">
    <citation type="submission" date="2020-06" db="EMBL/GenBank/DDBJ databases">
        <authorList>
            <person name="Li T."/>
            <person name="Hu X."/>
            <person name="Zhang T."/>
            <person name="Song X."/>
            <person name="Zhang H."/>
            <person name="Dai N."/>
            <person name="Sheng W."/>
            <person name="Hou X."/>
            <person name="Wei L."/>
        </authorList>
    </citation>
    <scope>NUCLEOTIDE SEQUENCE</scope>
    <source>
        <strain evidence="2">G02</strain>
        <tissue evidence="2">Leaf</tissue>
    </source>
</reference>
<name>A0AAW2KJU9_SESRA</name>
<feature type="compositionally biased region" description="Acidic residues" evidence="1">
    <location>
        <begin position="31"/>
        <end position="52"/>
    </location>
</feature>
<organism evidence="2">
    <name type="scientific">Sesamum radiatum</name>
    <name type="common">Black benniseed</name>
    <dbReference type="NCBI Taxonomy" id="300843"/>
    <lineage>
        <taxon>Eukaryota</taxon>
        <taxon>Viridiplantae</taxon>
        <taxon>Streptophyta</taxon>
        <taxon>Embryophyta</taxon>
        <taxon>Tracheophyta</taxon>
        <taxon>Spermatophyta</taxon>
        <taxon>Magnoliopsida</taxon>
        <taxon>eudicotyledons</taxon>
        <taxon>Gunneridae</taxon>
        <taxon>Pentapetalae</taxon>
        <taxon>asterids</taxon>
        <taxon>lamiids</taxon>
        <taxon>Lamiales</taxon>
        <taxon>Pedaliaceae</taxon>
        <taxon>Sesamum</taxon>
    </lineage>
</organism>
<proteinExistence type="predicted"/>
<gene>
    <name evidence="2" type="ORF">Sradi_6128700</name>
</gene>
<sequence>MGDHNYALHDPNGIDLNQQGAGTSRAANGESNDEPDEDSFDEDYETALDNYD</sequence>
<protein>
    <submittedName>
        <fullName evidence="2">Uncharacterized protein</fullName>
    </submittedName>
</protein>
<feature type="compositionally biased region" description="Polar residues" evidence="1">
    <location>
        <begin position="15"/>
        <end position="30"/>
    </location>
</feature>
<dbReference type="EMBL" id="JACGWJ010000028">
    <property type="protein sequence ID" value="KAL0307114.1"/>
    <property type="molecule type" value="Genomic_DNA"/>
</dbReference>
<comment type="caution">
    <text evidence="2">The sequence shown here is derived from an EMBL/GenBank/DDBJ whole genome shotgun (WGS) entry which is preliminary data.</text>
</comment>
<reference evidence="2" key="2">
    <citation type="journal article" date="2024" name="Plant">
        <title>Genomic evolution and insights into agronomic trait innovations of Sesamum species.</title>
        <authorList>
            <person name="Miao H."/>
            <person name="Wang L."/>
            <person name="Qu L."/>
            <person name="Liu H."/>
            <person name="Sun Y."/>
            <person name="Le M."/>
            <person name="Wang Q."/>
            <person name="Wei S."/>
            <person name="Zheng Y."/>
            <person name="Lin W."/>
            <person name="Duan Y."/>
            <person name="Cao H."/>
            <person name="Xiong S."/>
            <person name="Wang X."/>
            <person name="Wei L."/>
            <person name="Li C."/>
            <person name="Ma Q."/>
            <person name="Ju M."/>
            <person name="Zhao R."/>
            <person name="Li G."/>
            <person name="Mu C."/>
            <person name="Tian Q."/>
            <person name="Mei H."/>
            <person name="Zhang T."/>
            <person name="Gao T."/>
            <person name="Zhang H."/>
        </authorList>
    </citation>
    <scope>NUCLEOTIDE SEQUENCE</scope>
    <source>
        <strain evidence="2">G02</strain>
    </source>
</reference>
<feature type="region of interest" description="Disordered" evidence="1">
    <location>
        <begin position="1"/>
        <end position="52"/>
    </location>
</feature>
<evidence type="ECO:0000313" key="2">
    <source>
        <dbReference type="EMBL" id="KAL0307114.1"/>
    </source>
</evidence>
<accession>A0AAW2KJU9</accession>
<evidence type="ECO:0000256" key="1">
    <source>
        <dbReference type="SAM" id="MobiDB-lite"/>
    </source>
</evidence>